<feature type="coiled-coil region" evidence="13">
    <location>
        <begin position="14"/>
        <end position="41"/>
    </location>
</feature>
<dbReference type="InterPro" id="IPR003594">
    <property type="entry name" value="HATPase_dom"/>
</dbReference>
<evidence type="ECO:0000256" key="9">
    <source>
        <dbReference type="ARBA" id="ARBA00023012"/>
    </source>
</evidence>
<keyword evidence="8" id="KW-0067">ATP-binding</keyword>
<comment type="subcellular location">
    <subcellularLocation>
        <location evidence="2">Membrane</location>
    </subcellularLocation>
</comment>
<dbReference type="CDD" id="cd00082">
    <property type="entry name" value="HisKA"/>
    <property type="match status" value="1"/>
</dbReference>
<keyword evidence="7" id="KW-0418">Kinase</keyword>
<dbReference type="CDD" id="cd16922">
    <property type="entry name" value="HATPase_EvgS-ArcB-TorS-like"/>
    <property type="match status" value="1"/>
</dbReference>
<dbReference type="EC" id="2.7.13.3" evidence="3"/>
<feature type="domain" description="PAS" evidence="16">
    <location>
        <begin position="163"/>
        <end position="237"/>
    </location>
</feature>
<keyword evidence="11" id="KW-0131">Cell cycle</keyword>
<dbReference type="OrthoDB" id="9815750at2"/>
<dbReference type="SMART" id="SM00086">
    <property type="entry name" value="PAC"/>
    <property type="match status" value="3"/>
</dbReference>
<feature type="domain" description="PAS" evidence="16">
    <location>
        <begin position="288"/>
        <end position="359"/>
    </location>
</feature>
<keyword evidence="13" id="KW-0175">Coiled coil</keyword>
<dbReference type="NCBIfam" id="TIGR00229">
    <property type="entry name" value="sensory_box"/>
    <property type="match status" value="3"/>
</dbReference>
<dbReference type="PROSITE" id="PS50113">
    <property type="entry name" value="PAC"/>
    <property type="match status" value="2"/>
</dbReference>
<evidence type="ECO:0000256" key="1">
    <source>
        <dbReference type="ARBA" id="ARBA00000085"/>
    </source>
</evidence>
<organism evidence="18 19">
    <name type="scientific">Roseimaritima ulvae</name>
    <dbReference type="NCBI Taxonomy" id="980254"/>
    <lineage>
        <taxon>Bacteria</taxon>
        <taxon>Pseudomonadati</taxon>
        <taxon>Planctomycetota</taxon>
        <taxon>Planctomycetia</taxon>
        <taxon>Pirellulales</taxon>
        <taxon>Pirellulaceae</taxon>
        <taxon>Roseimaritima</taxon>
    </lineage>
</organism>
<dbReference type="SMART" id="SM00091">
    <property type="entry name" value="PAS"/>
    <property type="match status" value="3"/>
</dbReference>
<dbReference type="AlphaFoldDB" id="A0A5B9R206"/>
<dbReference type="InterPro" id="IPR001789">
    <property type="entry name" value="Sig_transdc_resp-reg_receiver"/>
</dbReference>
<dbReference type="SUPFAM" id="SSF55874">
    <property type="entry name" value="ATPase domain of HSP90 chaperone/DNA topoisomerase II/histidine kinase"/>
    <property type="match status" value="1"/>
</dbReference>
<gene>
    <name evidence="18" type="primary">bvgS</name>
    <name evidence="18" type="ORF">UC8_22680</name>
</gene>
<dbReference type="PROSITE" id="PS50112">
    <property type="entry name" value="PAS"/>
    <property type="match status" value="3"/>
</dbReference>
<name>A0A5B9R206_9BACT</name>
<dbReference type="Gene3D" id="1.10.287.130">
    <property type="match status" value="1"/>
</dbReference>
<evidence type="ECO:0000256" key="3">
    <source>
        <dbReference type="ARBA" id="ARBA00012438"/>
    </source>
</evidence>
<dbReference type="SMART" id="SM00388">
    <property type="entry name" value="HisKA"/>
    <property type="match status" value="1"/>
</dbReference>
<dbReference type="PANTHER" id="PTHR43047">
    <property type="entry name" value="TWO-COMPONENT HISTIDINE PROTEIN KINASE"/>
    <property type="match status" value="1"/>
</dbReference>
<dbReference type="InterPro" id="IPR013656">
    <property type="entry name" value="PAS_4"/>
</dbReference>
<dbReference type="SUPFAM" id="SSF52172">
    <property type="entry name" value="CheY-like"/>
    <property type="match status" value="1"/>
</dbReference>
<dbReference type="PROSITE" id="PS50110">
    <property type="entry name" value="RESPONSE_REGULATORY"/>
    <property type="match status" value="1"/>
</dbReference>
<evidence type="ECO:0000256" key="10">
    <source>
        <dbReference type="ARBA" id="ARBA00023136"/>
    </source>
</evidence>
<evidence type="ECO:0000256" key="11">
    <source>
        <dbReference type="ARBA" id="ARBA00023306"/>
    </source>
</evidence>
<dbReference type="CDD" id="cd00130">
    <property type="entry name" value="PAS"/>
    <property type="match status" value="3"/>
</dbReference>
<dbReference type="Gene3D" id="3.30.565.10">
    <property type="entry name" value="Histidine kinase-like ATPase, C-terminal domain"/>
    <property type="match status" value="1"/>
</dbReference>
<evidence type="ECO:0000256" key="6">
    <source>
        <dbReference type="ARBA" id="ARBA00022741"/>
    </source>
</evidence>
<evidence type="ECO:0000256" key="2">
    <source>
        <dbReference type="ARBA" id="ARBA00004370"/>
    </source>
</evidence>
<evidence type="ECO:0000259" key="17">
    <source>
        <dbReference type="PROSITE" id="PS50113"/>
    </source>
</evidence>
<dbReference type="PROSITE" id="PS50109">
    <property type="entry name" value="HIS_KIN"/>
    <property type="match status" value="1"/>
</dbReference>
<evidence type="ECO:0000313" key="19">
    <source>
        <dbReference type="Proteomes" id="UP000325286"/>
    </source>
</evidence>
<dbReference type="InterPro" id="IPR035965">
    <property type="entry name" value="PAS-like_dom_sf"/>
</dbReference>
<dbReference type="Pfam" id="PF00072">
    <property type="entry name" value="Response_reg"/>
    <property type="match status" value="1"/>
</dbReference>
<evidence type="ECO:0000256" key="7">
    <source>
        <dbReference type="ARBA" id="ARBA00022777"/>
    </source>
</evidence>
<feature type="domain" description="Histidine kinase" evidence="14">
    <location>
        <begin position="433"/>
        <end position="651"/>
    </location>
</feature>
<dbReference type="InterPro" id="IPR003661">
    <property type="entry name" value="HisK_dim/P_dom"/>
</dbReference>
<keyword evidence="4 12" id="KW-0597">Phosphoprotein</keyword>
<dbReference type="InterPro" id="IPR001610">
    <property type="entry name" value="PAC"/>
</dbReference>
<evidence type="ECO:0000256" key="12">
    <source>
        <dbReference type="PROSITE-ProRule" id="PRU00169"/>
    </source>
</evidence>
<evidence type="ECO:0000256" key="8">
    <source>
        <dbReference type="ARBA" id="ARBA00022840"/>
    </source>
</evidence>
<accession>A0A5B9R206</accession>
<evidence type="ECO:0000313" key="18">
    <source>
        <dbReference type="EMBL" id="QEG40261.1"/>
    </source>
</evidence>
<feature type="domain" description="PAS" evidence="16">
    <location>
        <begin position="41"/>
        <end position="114"/>
    </location>
</feature>
<dbReference type="Gene3D" id="3.30.450.20">
    <property type="entry name" value="PAS domain"/>
    <property type="match status" value="3"/>
</dbReference>
<evidence type="ECO:0000256" key="13">
    <source>
        <dbReference type="SAM" id="Coils"/>
    </source>
</evidence>
<dbReference type="PANTHER" id="PTHR43047:SF72">
    <property type="entry name" value="OSMOSENSING HISTIDINE PROTEIN KINASE SLN1"/>
    <property type="match status" value="1"/>
</dbReference>
<dbReference type="SMART" id="SM00387">
    <property type="entry name" value="HATPase_c"/>
    <property type="match status" value="1"/>
</dbReference>
<evidence type="ECO:0000259" key="14">
    <source>
        <dbReference type="PROSITE" id="PS50109"/>
    </source>
</evidence>
<keyword evidence="5 18" id="KW-0808">Transferase</keyword>
<dbReference type="KEGG" id="rul:UC8_22680"/>
<dbReference type="InterPro" id="IPR011006">
    <property type="entry name" value="CheY-like_superfamily"/>
</dbReference>
<dbReference type="Pfam" id="PF08448">
    <property type="entry name" value="PAS_4"/>
    <property type="match status" value="2"/>
</dbReference>
<feature type="domain" description="PAC" evidence="17">
    <location>
        <begin position="115"/>
        <end position="169"/>
    </location>
</feature>
<dbReference type="PRINTS" id="PR00344">
    <property type="entry name" value="BCTRLSENSOR"/>
</dbReference>
<dbReference type="Pfam" id="PF00512">
    <property type="entry name" value="HisKA"/>
    <property type="match status" value="1"/>
</dbReference>
<feature type="domain" description="PAC" evidence="17">
    <location>
        <begin position="239"/>
        <end position="291"/>
    </location>
</feature>
<evidence type="ECO:0000256" key="5">
    <source>
        <dbReference type="ARBA" id="ARBA00022679"/>
    </source>
</evidence>
<evidence type="ECO:0000259" key="15">
    <source>
        <dbReference type="PROSITE" id="PS50110"/>
    </source>
</evidence>
<feature type="modified residue" description="4-aspartylphosphate" evidence="12">
    <location>
        <position position="735"/>
    </location>
</feature>
<dbReference type="Gene3D" id="3.40.50.2300">
    <property type="match status" value="1"/>
</dbReference>
<dbReference type="SMART" id="SM00448">
    <property type="entry name" value="REC"/>
    <property type="match status" value="1"/>
</dbReference>
<dbReference type="SUPFAM" id="SSF55785">
    <property type="entry name" value="PYP-like sensor domain (PAS domain)"/>
    <property type="match status" value="3"/>
</dbReference>
<dbReference type="FunFam" id="1.10.287.130:FF:000038">
    <property type="entry name" value="Sensory transduction histidine kinase"/>
    <property type="match status" value="1"/>
</dbReference>
<dbReference type="EMBL" id="CP042914">
    <property type="protein sequence ID" value="QEG40261.1"/>
    <property type="molecule type" value="Genomic_DNA"/>
</dbReference>
<evidence type="ECO:0000259" key="16">
    <source>
        <dbReference type="PROSITE" id="PS50112"/>
    </source>
</evidence>
<keyword evidence="10" id="KW-0472">Membrane</keyword>
<dbReference type="InterPro" id="IPR000700">
    <property type="entry name" value="PAS-assoc_C"/>
</dbReference>
<dbReference type="GO" id="GO:0005886">
    <property type="term" value="C:plasma membrane"/>
    <property type="evidence" value="ECO:0007669"/>
    <property type="project" value="TreeGrafter"/>
</dbReference>
<dbReference type="RefSeq" id="WP_068142547.1">
    <property type="nucleotide sequence ID" value="NZ_CP042914.1"/>
</dbReference>
<dbReference type="GO" id="GO:0000155">
    <property type="term" value="F:phosphorelay sensor kinase activity"/>
    <property type="evidence" value="ECO:0007669"/>
    <property type="project" value="InterPro"/>
</dbReference>
<dbReference type="Pfam" id="PF13426">
    <property type="entry name" value="PAS_9"/>
    <property type="match status" value="1"/>
</dbReference>
<dbReference type="InterPro" id="IPR036890">
    <property type="entry name" value="HATPase_C_sf"/>
</dbReference>
<dbReference type="SUPFAM" id="SSF47384">
    <property type="entry name" value="Homodimeric domain of signal transducing histidine kinase"/>
    <property type="match status" value="1"/>
</dbReference>
<keyword evidence="9" id="KW-0902">Two-component regulatory system</keyword>
<dbReference type="InterPro" id="IPR005467">
    <property type="entry name" value="His_kinase_dom"/>
</dbReference>
<dbReference type="GO" id="GO:0009927">
    <property type="term" value="F:histidine phosphotransfer kinase activity"/>
    <property type="evidence" value="ECO:0007669"/>
    <property type="project" value="TreeGrafter"/>
</dbReference>
<comment type="catalytic activity">
    <reaction evidence="1">
        <text>ATP + protein L-histidine = ADP + protein N-phospho-L-histidine.</text>
        <dbReference type="EC" id="2.7.13.3"/>
    </reaction>
</comment>
<dbReference type="Proteomes" id="UP000325286">
    <property type="component" value="Chromosome"/>
</dbReference>
<sequence length="801" mass="89425">MVASQGPKPQDDELERLRAELKRTQQRLLQTRRDMEQREVELRLRERAVNSIQSGIVICDAINPLQPIIYVNHGFEQMTGYTAAEAVGKNCRFLQGESTDPAAVQRIRQALQDRQDCVVTLQNYRRDGTSFWNELRLAMVEDEQRNITHFVGILHDVTEQVQSERFLRRVLNSLFAFAGVCTPDGILVEANRTALEAAGLEAEDVLGQPFADTYWWAYDPEVQESLRAAIRRAANGQPSRYDVKIRIAENQLITIDFQIVPMRDDHGAITHLIPSAIDITQRLRDQERVTVLGAMAEQSNDFISIFDLSGQGLFLNAAGRELVGFDQATLIEDTNVRQFFFEKDLPKAVNLIRRVLEEGQASQEMRFRHFKTGEPIDVLWDVFRIDDPTSGEPFAMGTITQDIRQQKADKQRLIEARKKADAANRSKTEFLANMSHEIRTPMTAILGYADLLGEQLERPEDQHLLETIQDNGKHLLQIINDILDLSKIESGKLAIAQRPCSPAALVQEIGKLMQVRAADKRLQLLTAVGQNVPEVIQTDPLRIKQILINLVGNAIKFTDAGEVRLQVEYDPQSLELCFAVSDTGIGIDAASQRLLFEPFTQVDGSDTRSSGGTGLGLAISRRLAERLGGELSMESQLGVGSTFTLRLTVPEVEESATVADDVPPSAATTAPDDTEIQLDCRVLVVDDRQEIRFLAERILTSAGAEVVIAETAEQTLAVVEQAAESAQPIEVVLTDIQMPRMDGYELARRLRQQGFTRPIIALTAHALQADLDRCLAAGCDAYASKPLDRQQLLRLIAQHTR</sequence>
<feature type="domain" description="Response regulatory" evidence="15">
    <location>
        <begin position="681"/>
        <end position="800"/>
    </location>
</feature>
<dbReference type="CDD" id="cd17546">
    <property type="entry name" value="REC_hyHK_CKI1_RcsC-like"/>
    <property type="match status" value="1"/>
</dbReference>
<reference evidence="18 19" key="1">
    <citation type="submission" date="2019-08" db="EMBL/GenBank/DDBJ databases">
        <title>Deep-cultivation of Planctomycetes and their phenomic and genomic characterization uncovers novel biology.</title>
        <authorList>
            <person name="Wiegand S."/>
            <person name="Jogler M."/>
            <person name="Boedeker C."/>
            <person name="Pinto D."/>
            <person name="Vollmers J."/>
            <person name="Rivas-Marin E."/>
            <person name="Kohn T."/>
            <person name="Peeters S.H."/>
            <person name="Heuer A."/>
            <person name="Rast P."/>
            <person name="Oberbeckmann S."/>
            <person name="Bunk B."/>
            <person name="Jeske O."/>
            <person name="Meyerdierks A."/>
            <person name="Storesund J.E."/>
            <person name="Kallscheuer N."/>
            <person name="Luecker S."/>
            <person name="Lage O.M."/>
            <person name="Pohl T."/>
            <person name="Merkel B.J."/>
            <person name="Hornburger P."/>
            <person name="Mueller R.-W."/>
            <person name="Bruemmer F."/>
            <person name="Labrenz M."/>
            <person name="Spormann A.M."/>
            <person name="Op den Camp H."/>
            <person name="Overmann J."/>
            <person name="Amann R."/>
            <person name="Jetten M.S.M."/>
            <person name="Mascher T."/>
            <person name="Medema M.H."/>
            <person name="Devos D.P."/>
            <person name="Kaster A.-K."/>
            <person name="Ovreas L."/>
            <person name="Rohde M."/>
            <person name="Galperin M.Y."/>
            <person name="Jogler C."/>
        </authorList>
    </citation>
    <scope>NUCLEOTIDE SEQUENCE [LARGE SCALE GENOMIC DNA]</scope>
    <source>
        <strain evidence="18 19">UC8</strain>
    </source>
</reference>
<dbReference type="FunFam" id="3.30.565.10:FF:000010">
    <property type="entry name" value="Sensor histidine kinase RcsC"/>
    <property type="match status" value="1"/>
</dbReference>
<dbReference type="InterPro" id="IPR000014">
    <property type="entry name" value="PAS"/>
</dbReference>
<protein>
    <recommendedName>
        <fullName evidence="3">histidine kinase</fullName>
        <ecNumber evidence="3">2.7.13.3</ecNumber>
    </recommendedName>
</protein>
<dbReference type="InterPro" id="IPR004358">
    <property type="entry name" value="Sig_transdc_His_kin-like_C"/>
</dbReference>
<keyword evidence="19" id="KW-1185">Reference proteome</keyword>
<dbReference type="Pfam" id="PF02518">
    <property type="entry name" value="HATPase_c"/>
    <property type="match status" value="1"/>
</dbReference>
<dbReference type="GO" id="GO:0005524">
    <property type="term" value="F:ATP binding"/>
    <property type="evidence" value="ECO:0007669"/>
    <property type="project" value="UniProtKB-KW"/>
</dbReference>
<evidence type="ECO:0000256" key="4">
    <source>
        <dbReference type="ARBA" id="ARBA00022553"/>
    </source>
</evidence>
<proteinExistence type="predicted"/>
<dbReference type="InterPro" id="IPR036097">
    <property type="entry name" value="HisK_dim/P_sf"/>
</dbReference>
<keyword evidence="6" id="KW-0547">Nucleotide-binding</keyword>